<evidence type="ECO:0000256" key="2">
    <source>
        <dbReference type="ARBA" id="ARBA00004496"/>
    </source>
</evidence>
<feature type="domain" description="SIS" evidence="12">
    <location>
        <begin position="286"/>
        <end position="425"/>
    </location>
</feature>
<proteinExistence type="inferred from homology"/>
<dbReference type="PROSITE" id="PS51464">
    <property type="entry name" value="SIS"/>
    <property type="match status" value="2"/>
</dbReference>
<dbReference type="InterPro" id="IPR029055">
    <property type="entry name" value="Ntn_hydrolases_N"/>
</dbReference>
<feature type="active site" description="For Fru-6P isomerization activity" evidence="10">
    <location>
        <position position="600"/>
    </location>
</feature>
<dbReference type="SUPFAM" id="SSF53697">
    <property type="entry name" value="SIS domain"/>
    <property type="match status" value="1"/>
</dbReference>
<dbReference type="GeneID" id="78521562"/>
<dbReference type="HAMAP" id="MF_00164">
    <property type="entry name" value="GlmS"/>
    <property type="match status" value="1"/>
</dbReference>
<dbReference type="GO" id="GO:0004360">
    <property type="term" value="F:glutamine-fructose-6-phosphate transaminase (isomerizing) activity"/>
    <property type="evidence" value="ECO:0007669"/>
    <property type="project" value="UniProtKB-UniRule"/>
</dbReference>
<dbReference type="GO" id="GO:0006487">
    <property type="term" value="P:protein N-linked glycosylation"/>
    <property type="evidence" value="ECO:0007669"/>
    <property type="project" value="TreeGrafter"/>
</dbReference>
<dbReference type="Gene3D" id="3.40.50.10490">
    <property type="entry name" value="Glucose-6-phosphate isomerase like protein, domain 1"/>
    <property type="match status" value="2"/>
</dbReference>
<feature type="active site" description="Nucleophile; for GATase activity" evidence="10">
    <location>
        <position position="2"/>
    </location>
</feature>
<sequence>MCGIVGVTGKDSAVQILLKGLKRLEYRGYDSAGIYVNDQDGHEYLVKEKGRIADLEAEIGSDVHGSTGIGHTRWATHGIPSKANAHPHVSDDGRYYLVHNGMIGNFAELKKQYLSDVTFKSDTDTEVIVQLIAKFAQTGLATKSAFKKVLSLIDDSSSYSFLLIDNQEPNTLYVAKNKSPLLIGVGDGFNVVCSDAIAMLDQTHDFIELVDGETVVVKPDSILIEDVAGNKIDRKPFHVSTDASAADKGAYPYYMLKEIDEQPGVMRTLIKHYIAEDGTIKIDDDILQSLHQSDRIYIVAAGTSYHAGLVGKELLEKIAKIPTEVHVASEFGYNPPLLSAKPFFIFLTQSGETADSRQVLAQVNEQGYQSLTITNVENSTLSREATYTLLLYAGPEIAVASTKAYTGQIALEAILAKSLGELRHIEAAADFDVAKELTKVANGEQELVDEKKEIEKIAAALLPTTRNAFYIGRSIDYDIVQEAALKLKEVSYIQTEGFASGELKHGTISLIEKGTPVLAVITDKNTAKHTRSNAQEVMARGANVVFIASRSLANDSDQIVLPDVHPLLTPLVAIVPCQLMAYYASLQRGYDVDKPRNLAKSVTVE</sequence>
<evidence type="ECO:0000256" key="5">
    <source>
        <dbReference type="ARBA" id="ARBA00022490"/>
    </source>
</evidence>
<comment type="subunit">
    <text evidence="10">Homodimer.</text>
</comment>
<evidence type="ECO:0000259" key="12">
    <source>
        <dbReference type="PROSITE" id="PS51464"/>
    </source>
</evidence>
<comment type="catalytic activity">
    <reaction evidence="1 10">
        <text>D-fructose 6-phosphate + L-glutamine = D-glucosamine 6-phosphate + L-glutamate</text>
        <dbReference type="Rhea" id="RHEA:13237"/>
        <dbReference type="ChEBI" id="CHEBI:29985"/>
        <dbReference type="ChEBI" id="CHEBI:58359"/>
        <dbReference type="ChEBI" id="CHEBI:58725"/>
        <dbReference type="ChEBI" id="CHEBI:61527"/>
        <dbReference type="EC" id="2.6.1.16"/>
    </reaction>
</comment>
<feature type="initiator methionine" description="Removed" evidence="10">
    <location>
        <position position="1"/>
    </location>
</feature>
<dbReference type="CDD" id="cd05008">
    <property type="entry name" value="SIS_GlmS_GlmD_1"/>
    <property type="match status" value="1"/>
</dbReference>
<evidence type="ECO:0000256" key="7">
    <source>
        <dbReference type="ARBA" id="ARBA00022679"/>
    </source>
</evidence>
<dbReference type="GO" id="GO:0005829">
    <property type="term" value="C:cytosol"/>
    <property type="evidence" value="ECO:0007669"/>
    <property type="project" value="TreeGrafter"/>
</dbReference>
<dbReference type="InterPro" id="IPR017932">
    <property type="entry name" value="GATase_2_dom"/>
</dbReference>
<evidence type="ECO:0000313" key="14">
    <source>
        <dbReference type="Proteomes" id="UP000324497"/>
    </source>
</evidence>
<evidence type="ECO:0000256" key="1">
    <source>
        <dbReference type="ARBA" id="ARBA00001031"/>
    </source>
</evidence>
<dbReference type="EMBL" id="CP018180">
    <property type="protein sequence ID" value="AUJ32093.1"/>
    <property type="molecule type" value="Genomic_DNA"/>
</dbReference>
<dbReference type="PANTHER" id="PTHR10937">
    <property type="entry name" value="GLUCOSAMINE--FRUCTOSE-6-PHOSPHATE AMINOTRANSFERASE, ISOMERIZING"/>
    <property type="match status" value="1"/>
</dbReference>
<dbReference type="InterPro" id="IPR046348">
    <property type="entry name" value="SIS_dom_sf"/>
</dbReference>
<evidence type="ECO:0000256" key="6">
    <source>
        <dbReference type="ARBA" id="ARBA00022576"/>
    </source>
</evidence>
<dbReference type="NCBIfam" id="TIGR01135">
    <property type="entry name" value="glmS"/>
    <property type="match status" value="1"/>
</dbReference>
<evidence type="ECO:0000313" key="13">
    <source>
        <dbReference type="EMBL" id="AUJ32093.1"/>
    </source>
</evidence>
<dbReference type="PANTHER" id="PTHR10937:SF0">
    <property type="entry name" value="GLUTAMINE--FRUCTOSE-6-PHOSPHATE TRANSAMINASE (ISOMERIZING)"/>
    <property type="match status" value="1"/>
</dbReference>
<dbReference type="GO" id="GO:0005975">
    <property type="term" value="P:carbohydrate metabolic process"/>
    <property type="evidence" value="ECO:0007669"/>
    <property type="project" value="UniProtKB-UniRule"/>
</dbReference>
<name>A0A3S6QVL3_9LACO</name>
<dbReference type="CDD" id="cd00714">
    <property type="entry name" value="GFAT"/>
    <property type="match status" value="1"/>
</dbReference>
<keyword evidence="14" id="KW-1185">Reference proteome</keyword>
<gene>
    <name evidence="10" type="primary">glmS</name>
    <name evidence="13" type="ORF">BSQ50_05705</name>
</gene>
<keyword evidence="9" id="KW-0315">Glutamine amidotransferase</keyword>
<dbReference type="SUPFAM" id="SSF56235">
    <property type="entry name" value="N-terminal nucleophile aminohydrolases (Ntn hydrolases)"/>
    <property type="match status" value="1"/>
</dbReference>
<dbReference type="Pfam" id="PF01380">
    <property type="entry name" value="SIS"/>
    <property type="match status" value="2"/>
</dbReference>
<dbReference type="GO" id="GO:0006002">
    <property type="term" value="P:fructose 6-phosphate metabolic process"/>
    <property type="evidence" value="ECO:0007669"/>
    <property type="project" value="TreeGrafter"/>
</dbReference>
<dbReference type="Gene3D" id="3.60.20.10">
    <property type="entry name" value="Glutamine Phosphoribosylpyrophosphate, subunit 1, domain 1"/>
    <property type="match status" value="1"/>
</dbReference>
<accession>A0A3S6QVL3</accession>
<dbReference type="PROSITE" id="PS51278">
    <property type="entry name" value="GATASE_TYPE_2"/>
    <property type="match status" value="1"/>
</dbReference>
<keyword evidence="8" id="KW-0677">Repeat</keyword>
<evidence type="ECO:0000256" key="4">
    <source>
        <dbReference type="ARBA" id="ARBA00016090"/>
    </source>
</evidence>
<evidence type="ECO:0000256" key="9">
    <source>
        <dbReference type="ARBA" id="ARBA00022962"/>
    </source>
</evidence>
<dbReference type="InterPro" id="IPR035466">
    <property type="entry name" value="GlmS/AgaS_SIS"/>
</dbReference>
<dbReference type="GO" id="GO:0006047">
    <property type="term" value="P:UDP-N-acetylglucosamine metabolic process"/>
    <property type="evidence" value="ECO:0007669"/>
    <property type="project" value="TreeGrafter"/>
</dbReference>
<dbReference type="NCBIfam" id="NF001484">
    <property type="entry name" value="PRK00331.1"/>
    <property type="match status" value="1"/>
</dbReference>
<keyword evidence="6 10" id="KW-0032">Aminotransferase</keyword>
<reference evidence="13 14" key="1">
    <citation type="submission" date="2016-11" db="EMBL/GenBank/DDBJ databases">
        <title>Interaction between Lactobacillus species and yeast in water kefir.</title>
        <authorList>
            <person name="Behr J."/>
            <person name="Xu D."/>
            <person name="Vogel R.F."/>
        </authorList>
    </citation>
    <scope>NUCLEOTIDE SEQUENCE [LARGE SCALE GENOMIC DNA]</scope>
    <source>
        <strain evidence="13 14">TMW 1.1827</strain>
    </source>
</reference>
<organism evidence="13 14">
    <name type="scientific">Liquorilactobacillus nagelii</name>
    <dbReference type="NCBI Taxonomy" id="82688"/>
    <lineage>
        <taxon>Bacteria</taxon>
        <taxon>Bacillati</taxon>
        <taxon>Bacillota</taxon>
        <taxon>Bacilli</taxon>
        <taxon>Lactobacillales</taxon>
        <taxon>Lactobacillaceae</taxon>
        <taxon>Liquorilactobacillus</taxon>
    </lineage>
</organism>
<dbReference type="Pfam" id="PF13522">
    <property type="entry name" value="GATase_6"/>
    <property type="match status" value="1"/>
</dbReference>
<keyword evidence="7 10" id="KW-0808">Transferase</keyword>
<evidence type="ECO:0000256" key="8">
    <source>
        <dbReference type="ARBA" id="ARBA00022737"/>
    </source>
</evidence>
<dbReference type="InterPro" id="IPR035490">
    <property type="entry name" value="GlmS/FrlB_SIS"/>
</dbReference>
<dbReference type="Proteomes" id="UP000324497">
    <property type="component" value="Chromosome"/>
</dbReference>
<protein>
    <recommendedName>
        <fullName evidence="4 10">Glutamine--fructose-6-phosphate aminotransferase [isomerizing]</fullName>
        <ecNumber evidence="3 10">2.6.1.16</ecNumber>
    </recommendedName>
    <alternativeName>
        <fullName evidence="10">D-fructose-6-phosphate amidotransferase</fullName>
    </alternativeName>
    <alternativeName>
        <fullName evidence="10">GFAT</fullName>
    </alternativeName>
    <alternativeName>
        <fullName evidence="10">Glucosamine-6-phosphate synthase</fullName>
    </alternativeName>
    <alternativeName>
        <fullName evidence="10">Hexosephosphate aminotransferase</fullName>
    </alternativeName>
    <alternativeName>
        <fullName evidence="10">L-glutamine--D-fructose-6-phosphate amidotransferase</fullName>
    </alternativeName>
</protein>
<dbReference type="FunFam" id="3.40.50.10490:FF:000001">
    <property type="entry name" value="Glutamine--fructose-6-phosphate aminotransferase [isomerizing]"/>
    <property type="match status" value="1"/>
</dbReference>
<comment type="subcellular location">
    <subcellularLocation>
        <location evidence="2 10">Cytoplasm</location>
    </subcellularLocation>
</comment>
<dbReference type="FunFam" id="3.60.20.10:FF:000006">
    <property type="entry name" value="Glutamine--fructose-6-phosphate aminotransferase [isomerizing]"/>
    <property type="match status" value="1"/>
</dbReference>
<evidence type="ECO:0000259" key="11">
    <source>
        <dbReference type="PROSITE" id="PS51278"/>
    </source>
</evidence>
<dbReference type="KEGG" id="lng:BSQ50_05705"/>
<dbReference type="CDD" id="cd05009">
    <property type="entry name" value="SIS_GlmS_GlmD_2"/>
    <property type="match status" value="1"/>
</dbReference>
<dbReference type="InterPro" id="IPR001347">
    <property type="entry name" value="SIS_dom"/>
</dbReference>
<dbReference type="InterPro" id="IPR047084">
    <property type="entry name" value="GFAT_N"/>
</dbReference>
<comment type="function">
    <text evidence="10">Catalyzes the first step in hexosamine metabolism, converting fructose-6P into glucosamine-6P using glutamine as a nitrogen source.</text>
</comment>
<dbReference type="RefSeq" id="WP_057886070.1">
    <property type="nucleotide sequence ID" value="NZ_CP018180.1"/>
</dbReference>
<dbReference type="AlphaFoldDB" id="A0A3S6QVL3"/>
<feature type="domain" description="SIS" evidence="12">
    <location>
        <begin position="457"/>
        <end position="595"/>
    </location>
</feature>
<dbReference type="GO" id="GO:0097367">
    <property type="term" value="F:carbohydrate derivative binding"/>
    <property type="evidence" value="ECO:0007669"/>
    <property type="project" value="InterPro"/>
</dbReference>
<dbReference type="EC" id="2.6.1.16" evidence="3 10"/>
<feature type="domain" description="Glutamine amidotransferase type-2" evidence="11">
    <location>
        <begin position="2"/>
        <end position="220"/>
    </location>
</feature>
<evidence type="ECO:0000256" key="10">
    <source>
        <dbReference type="HAMAP-Rule" id="MF_00164"/>
    </source>
</evidence>
<keyword evidence="5 10" id="KW-0963">Cytoplasm</keyword>
<evidence type="ECO:0000256" key="3">
    <source>
        <dbReference type="ARBA" id="ARBA00012916"/>
    </source>
</evidence>
<dbReference type="InterPro" id="IPR005855">
    <property type="entry name" value="GFAT"/>
</dbReference>